<evidence type="ECO:0000256" key="1">
    <source>
        <dbReference type="ARBA" id="ARBA00004651"/>
    </source>
</evidence>
<evidence type="ECO:0000313" key="8">
    <source>
        <dbReference type="EMBL" id="KKN13821.1"/>
    </source>
</evidence>
<feature type="domain" description="VTT" evidence="7">
    <location>
        <begin position="72"/>
        <end position="190"/>
    </location>
</feature>
<name>A0A0F9QL50_9ZZZZ</name>
<dbReference type="InterPro" id="IPR032816">
    <property type="entry name" value="VTT_dom"/>
</dbReference>
<sequence>MIEPPDDSVKKINRHWGKLIVLGIILAGLTVASLLLPIKDYVIAMLEWTQGLGFWGPFFMAAFYIVACVLLLPGGILTLAAGFLFGAVTGTITVSVGSTLGASAAFLVGRTFARDWIRRKVAGRPKFDAIDRAVGEQGFKIVLLTRLSPIFPFNMLNYAYGLTGVKLWTYVLASWIGMLPGTLAYCYIGSGLRSLTEVAAGKTEGGWMQRVFFWGGLAATIVVVIVVTRIAQKAMRQTIQETDPSDMEEARP</sequence>
<keyword evidence="3 6" id="KW-0812">Transmembrane</keyword>
<keyword evidence="5 6" id="KW-0472">Membrane</keyword>
<accession>A0A0F9QL50</accession>
<evidence type="ECO:0000256" key="2">
    <source>
        <dbReference type="ARBA" id="ARBA00022475"/>
    </source>
</evidence>
<dbReference type="PANTHER" id="PTHR12677">
    <property type="entry name" value="GOLGI APPARATUS MEMBRANE PROTEIN TVP38-RELATED"/>
    <property type="match status" value="1"/>
</dbReference>
<feature type="transmembrane region" description="Helical" evidence="6">
    <location>
        <begin position="58"/>
        <end position="77"/>
    </location>
</feature>
<comment type="subcellular location">
    <subcellularLocation>
        <location evidence="1">Cell membrane</location>
        <topology evidence="1">Multi-pass membrane protein</topology>
    </subcellularLocation>
</comment>
<protein>
    <recommendedName>
        <fullName evidence="7">VTT domain-containing protein</fullName>
    </recommendedName>
</protein>
<evidence type="ECO:0000256" key="5">
    <source>
        <dbReference type="ARBA" id="ARBA00023136"/>
    </source>
</evidence>
<dbReference type="Pfam" id="PF09335">
    <property type="entry name" value="VTT_dom"/>
    <property type="match status" value="1"/>
</dbReference>
<keyword evidence="4 6" id="KW-1133">Transmembrane helix</keyword>
<dbReference type="GO" id="GO:0005886">
    <property type="term" value="C:plasma membrane"/>
    <property type="evidence" value="ECO:0007669"/>
    <property type="project" value="UniProtKB-SubCell"/>
</dbReference>
<reference evidence="8" key="1">
    <citation type="journal article" date="2015" name="Nature">
        <title>Complex archaea that bridge the gap between prokaryotes and eukaryotes.</title>
        <authorList>
            <person name="Spang A."/>
            <person name="Saw J.H."/>
            <person name="Jorgensen S.L."/>
            <person name="Zaremba-Niedzwiedzka K."/>
            <person name="Martijn J."/>
            <person name="Lind A.E."/>
            <person name="van Eijk R."/>
            <person name="Schleper C."/>
            <person name="Guy L."/>
            <person name="Ettema T.J."/>
        </authorList>
    </citation>
    <scope>NUCLEOTIDE SEQUENCE</scope>
</reference>
<feature type="transmembrane region" description="Helical" evidence="6">
    <location>
        <begin position="83"/>
        <end position="109"/>
    </location>
</feature>
<evidence type="ECO:0000256" key="3">
    <source>
        <dbReference type="ARBA" id="ARBA00022692"/>
    </source>
</evidence>
<feature type="transmembrane region" description="Helical" evidence="6">
    <location>
        <begin position="20"/>
        <end position="38"/>
    </location>
</feature>
<gene>
    <name evidence="8" type="ORF">LCGC14_1002430</name>
</gene>
<feature type="transmembrane region" description="Helical" evidence="6">
    <location>
        <begin position="167"/>
        <end position="191"/>
    </location>
</feature>
<comment type="caution">
    <text evidence="8">The sequence shown here is derived from an EMBL/GenBank/DDBJ whole genome shotgun (WGS) entry which is preliminary data.</text>
</comment>
<evidence type="ECO:0000256" key="4">
    <source>
        <dbReference type="ARBA" id="ARBA00022989"/>
    </source>
</evidence>
<proteinExistence type="predicted"/>
<dbReference type="AlphaFoldDB" id="A0A0F9QL50"/>
<dbReference type="InterPro" id="IPR015414">
    <property type="entry name" value="TMEM64"/>
</dbReference>
<organism evidence="8">
    <name type="scientific">marine sediment metagenome</name>
    <dbReference type="NCBI Taxonomy" id="412755"/>
    <lineage>
        <taxon>unclassified sequences</taxon>
        <taxon>metagenomes</taxon>
        <taxon>ecological metagenomes</taxon>
    </lineage>
</organism>
<evidence type="ECO:0000259" key="7">
    <source>
        <dbReference type="Pfam" id="PF09335"/>
    </source>
</evidence>
<dbReference type="EMBL" id="LAZR01003881">
    <property type="protein sequence ID" value="KKN13821.1"/>
    <property type="molecule type" value="Genomic_DNA"/>
</dbReference>
<dbReference type="PANTHER" id="PTHR12677:SF59">
    <property type="entry name" value="GOLGI APPARATUS MEMBRANE PROTEIN TVP38-RELATED"/>
    <property type="match status" value="1"/>
</dbReference>
<keyword evidence="2" id="KW-1003">Cell membrane</keyword>
<feature type="transmembrane region" description="Helical" evidence="6">
    <location>
        <begin position="211"/>
        <end position="231"/>
    </location>
</feature>
<evidence type="ECO:0000256" key="6">
    <source>
        <dbReference type="SAM" id="Phobius"/>
    </source>
</evidence>